<dbReference type="SUPFAM" id="SSF52540">
    <property type="entry name" value="P-loop containing nucleoside triphosphate hydrolases"/>
    <property type="match status" value="1"/>
</dbReference>
<dbReference type="PANTHER" id="PTHR11783">
    <property type="entry name" value="SULFOTRANSFERASE SULT"/>
    <property type="match status" value="1"/>
</dbReference>
<dbReference type="Pfam" id="PF00685">
    <property type="entry name" value="Sulfotransfer_1"/>
    <property type="match status" value="1"/>
</dbReference>
<organism evidence="4 5">
    <name type="scientific">Phenylobacterium terrae</name>
    <dbReference type="NCBI Taxonomy" id="2665495"/>
    <lineage>
        <taxon>Bacteria</taxon>
        <taxon>Pseudomonadati</taxon>
        <taxon>Pseudomonadota</taxon>
        <taxon>Alphaproteobacteria</taxon>
        <taxon>Caulobacterales</taxon>
        <taxon>Caulobacteraceae</taxon>
        <taxon>Phenylobacterium</taxon>
    </lineage>
</organism>
<dbReference type="Gene3D" id="3.40.50.300">
    <property type="entry name" value="P-loop containing nucleotide triphosphate hydrolases"/>
    <property type="match status" value="1"/>
</dbReference>
<evidence type="ECO:0000256" key="1">
    <source>
        <dbReference type="ARBA" id="ARBA00005771"/>
    </source>
</evidence>
<accession>A0ABW4N0N6</accession>
<keyword evidence="2 4" id="KW-0808">Transferase</keyword>
<dbReference type="InterPro" id="IPR000863">
    <property type="entry name" value="Sulfotransferase_dom"/>
</dbReference>
<dbReference type="InterPro" id="IPR027417">
    <property type="entry name" value="P-loop_NTPase"/>
</dbReference>
<evidence type="ECO:0000313" key="5">
    <source>
        <dbReference type="Proteomes" id="UP001597237"/>
    </source>
</evidence>
<dbReference type="RefSeq" id="WP_377283060.1">
    <property type="nucleotide sequence ID" value="NZ_JBHRSI010000008.1"/>
</dbReference>
<evidence type="ECO:0000259" key="3">
    <source>
        <dbReference type="Pfam" id="PF00685"/>
    </source>
</evidence>
<comment type="caution">
    <text evidence="4">The sequence shown here is derived from an EMBL/GenBank/DDBJ whole genome shotgun (WGS) entry which is preliminary data.</text>
</comment>
<comment type="similarity">
    <text evidence="1">Belongs to the sulfotransferase 1 family.</text>
</comment>
<keyword evidence="5" id="KW-1185">Reference proteome</keyword>
<protein>
    <submittedName>
        <fullName evidence="4">Sulfotransferase domain-containing protein</fullName>
        <ecNumber evidence="4">2.8.2.-</ecNumber>
    </submittedName>
</protein>
<sequence>MSLSERRYISAANLNTASEGIPLTTDTLTKPAQAAWPKKTRELFNHHMDSTVWNDFAFRDDDVIVGTYAKSGTTWTQQIVGQLVFQGDPDVPIHEISPWLDLRIMPPDTKAKLEAQTHRRIIKTHLPLDALVFSPKAKYLYIARDGRDVVWSMYNHHANANQLWYDALNNTPGRVGPPIGKPDPDIRRYFRTFVEKDGYPFWSFWENISTWWTARHLPNVKLVHFANLKLDLEGEMQAIADFLGIDVPAERWPTIVEHCTFDWMKEHATQVAPLGGAIFEGGAGTFINKGTNGRWRDVLSAEECAWYEALAEEKLGRDCARWLKTGQGA</sequence>
<reference evidence="5" key="1">
    <citation type="journal article" date="2019" name="Int. J. Syst. Evol. Microbiol.">
        <title>The Global Catalogue of Microorganisms (GCM) 10K type strain sequencing project: providing services to taxonomists for standard genome sequencing and annotation.</title>
        <authorList>
            <consortium name="The Broad Institute Genomics Platform"/>
            <consortium name="The Broad Institute Genome Sequencing Center for Infectious Disease"/>
            <person name="Wu L."/>
            <person name="Ma J."/>
        </authorList>
    </citation>
    <scope>NUCLEOTIDE SEQUENCE [LARGE SCALE GENOMIC DNA]</scope>
    <source>
        <strain evidence="5">DFY28</strain>
    </source>
</reference>
<dbReference type="EMBL" id="JBHUEY010000001">
    <property type="protein sequence ID" value="MFD1783749.1"/>
    <property type="molecule type" value="Genomic_DNA"/>
</dbReference>
<dbReference type="GO" id="GO:0016740">
    <property type="term" value="F:transferase activity"/>
    <property type="evidence" value="ECO:0007669"/>
    <property type="project" value="UniProtKB-KW"/>
</dbReference>
<dbReference type="Proteomes" id="UP001597237">
    <property type="component" value="Unassembled WGS sequence"/>
</dbReference>
<proteinExistence type="inferred from homology"/>
<evidence type="ECO:0000313" key="4">
    <source>
        <dbReference type="EMBL" id="MFD1783749.1"/>
    </source>
</evidence>
<feature type="domain" description="Sulfotransferase" evidence="3">
    <location>
        <begin position="60"/>
        <end position="316"/>
    </location>
</feature>
<gene>
    <name evidence="4" type="ORF">ACFSC0_10120</name>
</gene>
<dbReference type="EC" id="2.8.2.-" evidence="4"/>
<name>A0ABW4N0N6_9CAUL</name>
<evidence type="ECO:0000256" key="2">
    <source>
        <dbReference type="ARBA" id="ARBA00022679"/>
    </source>
</evidence>